<dbReference type="Pfam" id="PF01370">
    <property type="entry name" value="Epimerase"/>
    <property type="match status" value="1"/>
</dbReference>
<reference evidence="4" key="1">
    <citation type="journal article" date="2019" name="Int. J. Syst. Evol. Microbiol.">
        <title>The Global Catalogue of Microorganisms (GCM) 10K type strain sequencing project: providing services to taxonomists for standard genome sequencing and annotation.</title>
        <authorList>
            <consortium name="The Broad Institute Genomics Platform"/>
            <consortium name="The Broad Institute Genome Sequencing Center for Infectious Disease"/>
            <person name="Wu L."/>
            <person name="Ma J."/>
        </authorList>
    </citation>
    <scope>NUCLEOTIDE SEQUENCE [LARGE SCALE GENOMIC DNA]</scope>
    <source>
        <strain evidence="4">ICMP 6774ER</strain>
    </source>
</reference>
<dbReference type="InterPro" id="IPR032710">
    <property type="entry name" value="NTF2-like_dom_sf"/>
</dbReference>
<feature type="domain" description="NAD-dependent epimerase/dehydratase" evidence="2">
    <location>
        <begin position="44"/>
        <end position="109"/>
    </location>
</feature>
<dbReference type="Gene3D" id="3.40.50.720">
    <property type="entry name" value="NAD(P)-binding Rossmann-like Domain"/>
    <property type="match status" value="1"/>
</dbReference>
<dbReference type="EMBL" id="JBHUFV010000068">
    <property type="protein sequence ID" value="MFD1938598.1"/>
    <property type="molecule type" value="Genomic_DNA"/>
</dbReference>
<gene>
    <name evidence="3" type="ORF">ACFSKW_44710</name>
</gene>
<dbReference type="SUPFAM" id="SSF51735">
    <property type="entry name" value="NAD(P)-binding Rossmann-fold domains"/>
    <property type="match status" value="1"/>
</dbReference>
<sequence>MPARLPLQVRQRSQAGRPARSAVGRRPTDAALAGLLRPGTKPRATGYIGSAVVRRLEEDGHDVVALVKGGTEVPPGTPTRVGDLTDPDSLRAAVTDEIDAVLNIATPTGDSPPHRGAGAGRRGRRRILFIRPDVAAVNVHQRPMDLKGNVLTDLPEGRPFYVLAKDDGDWKIAAAQNTQVMKA</sequence>
<feature type="region of interest" description="Disordered" evidence="1">
    <location>
        <begin position="1"/>
        <end position="25"/>
    </location>
</feature>
<dbReference type="SUPFAM" id="SSF54427">
    <property type="entry name" value="NTF2-like"/>
    <property type="match status" value="1"/>
</dbReference>
<keyword evidence="4" id="KW-1185">Reference proteome</keyword>
<dbReference type="InterPro" id="IPR036291">
    <property type="entry name" value="NAD(P)-bd_dom_sf"/>
</dbReference>
<comment type="caution">
    <text evidence="3">The sequence shown here is derived from an EMBL/GenBank/DDBJ whole genome shotgun (WGS) entry which is preliminary data.</text>
</comment>
<evidence type="ECO:0000313" key="4">
    <source>
        <dbReference type="Proteomes" id="UP001597368"/>
    </source>
</evidence>
<evidence type="ECO:0000313" key="3">
    <source>
        <dbReference type="EMBL" id="MFD1938598.1"/>
    </source>
</evidence>
<dbReference type="RefSeq" id="WP_379580685.1">
    <property type="nucleotide sequence ID" value="NZ_JBHUFV010000068.1"/>
</dbReference>
<name>A0ABW4T984_9ACTN</name>
<evidence type="ECO:0000256" key="1">
    <source>
        <dbReference type="SAM" id="MobiDB-lite"/>
    </source>
</evidence>
<evidence type="ECO:0000259" key="2">
    <source>
        <dbReference type="Pfam" id="PF01370"/>
    </source>
</evidence>
<dbReference type="Gene3D" id="3.10.450.50">
    <property type="match status" value="1"/>
</dbReference>
<dbReference type="InterPro" id="IPR001509">
    <property type="entry name" value="Epimerase_deHydtase"/>
</dbReference>
<organism evidence="3 4">
    <name type="scientific">Nonomuraea mangrovi</name>
    <dbReference type="NCBI Taxonomy" id="2316207"/>
    <lineage>
        <taxon>Bacteria</taxon>
        <taxon>Bacillati</taxon>
        <taxon>Actinomycetota</taxon>
        <taxon>Actinomycetes</taxon>
        <taxon>Streptosporangiales</taxon>
        <taxon>Streptosporangiaceae</taxon>
        <taxon>Nonomuraea</taxon>
    </lineage>
</organism>
<protein>
    <submittedName>
        <fullName evidence="3">SDR family oxidoreductase</fullName>
    </submittedName>
</protein>
<dbReference type="Proteomes" id="UP001597368">
    <property type="component" value="Unassembled WGS sequence"/>
</dbReference>
<proteinExistence type="predicted"/>
<accession>A0ABW4T984</accession>